<dbReference type="RefSeq" id="XP_016490080.1">
    <property type="nucleotide sequence ID" value="XM_016634594.2"/>
</dbReference>
<dbReference type="SUPFAM" id="SSF52047">
    <property type="entry name" value="RNI-like"/>
    <property type="match status" value="1"/>
</dbReference>
<dbReference type="OMA" id="IMTARIG"/>
<gene>
    <name evidence="3" type="primary">LOC107809897</name>
</gene>
<name>A0A1S4BMK4_TOBAC</name>
<dbReference type="GeneID" id="107809897"/>
<feature type="domain" description="F-box" evidence="1">
    <location>
        <begin position="14"/>
        <end position="55"/>
    </location>
</feature>
<dbReference type="GO" id="GO:1905761">
    <property type="term" value="F:SCF ubiquitin ligase complex binding"/>
    <property type="evidence" value="ECO:0000318"/>
    <property type="project" value="GO_Central"/>
</dbReference>
<dbReference type="KEGG" id="nta:107809897"/>
<dbReference type="Proteomes" id="UP000790787">
    <property type="component" value="Chromosome 6"/>
</dbReference>
<protein>
    <submittedName>
        <fullName evidence="3">F-box protein SKIP1</fullName>
    </submittedName>
    <submittedName>
        <fullName evidence="3">Uncharacterized protein LOC107809897</fullName>
    </submittedName>
</protein>
<reference evidence="2" key="1">
    <citation type="journal article" date="2014" name="Nat. Commun.">
        <title>The tobacco genome sequence and its comparison with those of tomato and potato.</title>
        <authorList>
            <person name="Sierro N."/>
            <person name="Battey J.N."/>
            <person name="Ouadi S."/>
            <person name="Bakaher N."/>
            <person name="Bovet L."/>
            <person name="Willig A."/>
            <person name="Goepfert S."/>
            <person name="Peitsch M.C."/>
            <person name="Ivanov N.V."/>
        </authorList>
    </citation>
    <scope>NUCLEOTIDE SEQUENCE [LARGE SCALE GENOMIC DNA]</scope>
</reference>
<dbReference type="AlphaFoldDB" id="A0A1S4BMK4"/>
<keyword evidence="2" id="KW-1185">Reference proteome</keyword>
<dbReference type="PaxDb" id="4097-A0A1S4BMK4"/>
<dbReference type="OrthoDB" id="1929062at2759"/>
<proteinExistence type="predicted"/>
<dbReference type="Pfam" id="PF00646">
    <property type="entry name" value="F-box"/>
    <property type="match status" value="1"/>
</dbReference>
<dbReference type="InterPro" id="IPR036047">
    <property type="entry name" value="F-box-like_dom_sf"/>
</dbReference>
<accession>A0A1S4BMK4</accession>
<evidence type="ECO:0000259" key="1">
    <source>
        <dbReference type="Pfam" id="PF00646"/>
    </source>
</evidence>
<evidence type="ECO:0000313" key="2">
    <source>
        <dbReference type="Proteomes" id="UP000790787"/>
    </source>
</evidence>
<reference evidence="3" key="2">
    <citation type="submission" date="2025-08" db="UniProtKB">
        <authorList>
            <consortium name="RefSeq"/>
        </authorList>
    </citation>
    <scope>IDENTIFICATION</scope>
    <source>
        <tissue evidence="3">Leaf</tissue>
    </source>
</reference>
<dbReference type="RefSeq" id="XP_016490080.1">
    <property type="nucleotide sequence ID" value="XM_016634594.1"/>
</dbReference>
<dbReference type="Gene3D" id="1.20.1280.50">
    <property type="match status" value="1"/>
</dbReference>
<dbReference type="InterPro" id="IPR032675">
    <property type="entry name" value="LRR_dom_sf"/>
</dbReference>
<dbReference type="PANTHER" id="PTHR38926:SF5">
    <property type="entry name" value="F-BOX AND LEUCINE-RICH REPEAT PROTEIN 6"/>
    <property type="match status" value="1"/>
</dbReference>
<dbReference type="InterPro" id="IPR001810">
    <property type="entry name" value="F-box_dom"/>
</dbReference>
<sequence length="287" mass="32271">MKTMQQQRQRQRPWDDLPSTALVNIYSKCSLKDRLCNLPFVCKSWSNSSRHPHCWASFIPDSYYSFPPPPSLSSSAAAVDAFVKSSFPYDAAFLDPFDGRRSTDPQCGVLGLQSLIAKADGAAAVTSVYFFPFLTSLDGPPNDDALLSLIARLCPNLKHLSFHGSFNASEEVLLEVVRSCPNLELVDFSNSPYMITLILEKMGIHCPNIRGIRRNGILLFSFSLVKCFPSLKLLNLSDSSIGDKDLLTLVTGDSRLEYLDIMRCQRLIRYMYLIKGAHRRIAEIRYD</sequence>
<evidence type="ECO:0000313" key="3">
    <source>
        <dbReference type="RefSeq" id="XP_016490080.1"/>
    </source>
</evidence>
<organism evidence="2 3">
    <name type="scientific">Nicotiana tabacum</name>
    <name type="common">Common tobacco</name>
    <dbReference type="NCBI Taxonomy" id="4097"/>
    <lineage>
        <taxon>Eukaryota</taxon>
        <taxon>Viridiplantae</taxon>
        <taxon>Streptophyta</taxon>
        <taxon>Embryophyta</taxon>
        <taxon>Tracheophyta</taxon>
        <taxon>Spermatophyta</taxon>
        <taxon>Magnoliopsida</taxon>
        <taxon>eudicotyledons</taxon>
        <taxon>Gunneridae</taxon>
        <taxon>Pentapetalae</taxon>
        <taxon>asterids</taxon>
        <taxon>lamiids</taxon>
        <taxon>Solanales</taxon>
        <taxon>Solanaceae</taxon>
        <taxon>Nicotianoideae</taxon>
        <taxon>Nicotianeae</taxon>
        <taxon>Nicotiana</taxon>
    </lineage>
</organism>
<dbReference type="SUPFAM" id="SSF81383">
    <property type="entry name" value="F-box domain"/>
    <property type="match status" value="1"/>
</dbReference>
<dbReference type="PANTHER" id="PTHR38926">
    <property type="entry name" value="F-BOX DOMAIN CONTAINING PROTEIN, EXPRESSED"/>
    <property type="match status" value="1"/>
</dbReference>
<dbReference type="Gene3D" id="3.80.10.10">
    <property type="entry name" value="Ribonuclease Inhibitor"/>
    <property type="match status" value="1"/>
</dbReference>